<evidence type="ECO:0000256" key="7">
    <source>
        <dbReference type="SAM" id="Phobius"/>
    </source>
</evidence>
<feature type="transmembrane region" description="Helical" evidence="7">
    <location>
        <begin position="40"/>
        <end position="64"/>
    </location>
</feature>
<keyword evidence="6 7" id="KW-0472">Membrane</keyword>
<comment type="subcellular location">
    <subcellularLocation>
        <location evidence="1">Cell membrane</location>
        <topology evidence="1">Multi-pass membrane protein</topology>
    </subcellularLocation>
</comment>
<name>A0A014NN45_9GAMM</name>
<evidence type="ECO:0000256" key="1">
    <source>
        <dbReference type="ARBA" id="ARBA00004651"/>
    </source>
</evidence>
<protein>
    <submittedName>
        <fullName evidence="8">Amylovoran biosynthesis protein AmsL</fullName>
    </submittedName>
</protein>
<feature type="transmembrane region" description="Helical" evidence="7">
    <location>
        <begin position="381"/>
        <end position="404"/>
    </location>
</feature>
<dbReference type="Proteomes" id="UP000019918">
    <property type="component" value="Unassembled WGS sequence"/>
</dbReference>
<dbReference type="OrthoDB" id="8538786at2"/>
<feature type="transmembrane region" description="Helical" evidence="7">
    <location>
        <begin position="320"/>
        <end position="343"/>
    </location>
</feature>
<keyword evidence="5 7" id="KW-1133">Transmembrane helix</keyword>
<dbReference type="STRING" id="69222.BG55_12310"/>
<dbReference type="PANTHER" id="PTHR30250:SF10">
    <property type="entry name" value="LIPOPOLYSACCHARIDE BIOSYNTHESIS PROTEIN WZXC"/>
    <property type="match status" value="1"/>
</dbReference>
<comment type="similarity">
    <text evidence="2">Belongs to the polysaccharide synthase family.</text>
</comment>
<dbReference type="InterPro" id="IPR050833">
    <property type="entry name" value="Poly_Biosynth_Transport"/>
</dbReference>
<accession>A0A014NN45</accession>
<feature type="transmembrane region" description="Helical" evidence="7">
    <location>
        <begin position="105"/>
        <end position="125"/>
    </location>
</feature>
<feature type="transmembrane region" description="Helical" evidence="7">
    <location>
        <begin position="289"/>
        <end position="314"/>
    </location>
</feature>
<dbReference type="RefSeq" id="WP_034937770.1">
    <property type="nucleotide sequence ID" value="NZ_JFHN01000050.1"/>
</dbReference>
<gene>
    <name evidence="8" type="ORF">BG55_12310</name>
</gene>
<comment type="caution">
    <text evidence="8">The sequence shown here is derived from an EMBL/GenBank/DDBJ whole genome shotgun (WGS) entry which is preliminary data.</text>
</comment>
<dbReference type="EMBL" id="JFHN01000050">
    <property type="protein sequence ID" value="EXU75225.1"/>
    <property type="molecule type" value="Genomic_DNA"/>
</dbReference>
<evidence type="ECO:0000313" key="9">
    <source>
        <dbReference type="Proteomes" id="UP000019918"/>
    </source>
</evidence>
<sequence length="446" mass="50075">MSSFKSQAVWLFGGTCFSAVLQVAQLSVLARRLEAHELGILAIINAILAVAMVLQDMGMSSYIVHRQNITRKEQSTIYWVNVLLSLLTGLLLIALAWPIAWFYHIAQLTWLIMLTSLNFLVLGSLSQYQAHFIKAKRVVTLAKIEMATKLLAFLFTVALLYFSSLTVAAVILGLFASAAMRILCMIWFGEKSWRPTFEFDKVTFFSSVRYGVYQLGSQTINQLRTQADSLIVGKVMGADMLGVYSLAKELILQPLKLVTPVINRLALPRFAEKQHEPAQLQQLFLKGTFMIMLFSSLMYLAIGIMSPVIVRVLYGSAHEAVAQLIPLMLLFGMLRPMGGLTGAISQANGQTNVEFWWNVVASIIVVLVLATTWIYPNVWYVALTLSISQILISAFAHPFFIKPVIGIRFIPYARQWMSVSVVFVGIMALINYCNLFIRPEWFSGWF</sequence>
<dbReference type="Pfam" id="PF13440">
    <property type="entry name" value="Polysacc_synt_3"/>
    <property type="match status" value="1"/>
</dbReference>
<feature type="transmembrane region" description="Helical" evidence="7">
    <location>
        <begin position="76"/>
        <end position="99"/>
    </location>
</feature>
<dbReference type="PATRIC" id="fig|69222.5.peg.2535"/>
<reference evidence="8 9" key="1">
    <citation type="submission" date="2014-02" db="EMBL/GenBank/DDBJ databases">
        <title>Draft genome of Erwinia mallotivora strain BT-MARDI, a papaya dieback pathogen.</title>
        <authorList>
            <person name="Redzuan R."/>
            <person name="Abu Bakar N."/>
            <person name="Badrun R."/>
            <person name="Mohd Raih M.F."/>
            <person name="Rozano L."/>
            <person name="Mat Amin N."/>
        </authorList>
    </citation>
    <scope>NUCLEOTIDE SEQUENCE [LARGE SCALE GENOMIC DNA]</scope>
    <source>
        <strain evidence="8 9">BT-MARDI</strain>
    </source>
</reference>
<feature type="transmembrane region" description="Helical" evidence="7">
    <location>
        <begin position="416"/>
        <end position="437"/>
    </location>
</feature>
<keyword evidence="3" id="KW-1003">Cell membrane</keyword>
<feature type="transmembrane region" description="Helical" evidence="7">
    <location>
        <begin position="355"/>
        <end position="375"/>
    </location>
</feature>
<feature type="transmembrane region" description="Helical" evidence="7">
    <location>
        <begin position="168"/>
        <end position="188"/>
    </location>
</feature>
<evidence type="ECO:0000256" key="6">
    <source>
        <dbReference type="ARBA" id="ARBA00023136"/>
    </source>
</evidence>
<evidence type="ECO:0000256" key="2">
    <source>
        <dbReference type="ARBA" id="ARBA00007430"/>
    </source>
</evidence>
<organism evidence="8 9">
    <name type="scientific">Erwinia mallotivora</name>
    <dbReference type="NCBI Taxonomy" id="69222"/>
    <lineage>
        <taxon>Bacteria</taxon>
        <taxon>Pseudomonadati</taxon>
        <taxon>Pseudomonadota</taxon>
        <taxon>Gammaproteobacteria</taxon>
        <taxon>Enterobacterales</taxon>
        <taxon>Erwiniaceae</taxon>
        <taxon>Erwinia</taxon>
    </lineage>
</organism>
<evidence type="ECO:0000256" key="3">
    <source>
        <dbReference type="ARBA" id="ARBA00022475"/>
    </source>
</evidence>
<keyword evidence="9" id="KW-1185">Reference proteome</keyword>
<evidence type="ECO:0000256" key="4">
    <source>
        <dbReference type="ARBA" id="ARBA00022692"/>
    </source>
</evidence>
<evidence type="ECO:0000256" key="5">
    <source>
        <dbReference type="ARBA" id="ARBA00022989"/>
    </source>
</evidence>
<proteinExistence type="inferred from homology"/>
<dbReference type="PANTHER" id="PTHR30250">
    <property type="entry name" value="PST FAMILY PREDICTED COLANIC ACID TRANSPORTER"/>
    <property type="match status" value="1"/>
</dbReference>
<keyword evidence="4 7" id="KW-0812">Transmembrane</keyword>
<dbReference type="GO" id="GO:0005886">
    <property type="term" value="C:plasma membrane"/>
    <property type="evidence" value="ECO:0007669"/>
    <property type="project" value="UniProtKB-SubCell"/>
</dbReference>
<feature type="transmembrane region" description="Helical" evidence="7">
    <location>
        <begin position="146"/>
        <end position="162"/>
    </location>
</feature>
<dbReference type="CDD" id="cd13127">
    <property type="entry name" value="MATE_tuaB_like"/>
    <property type="match status" value="1"/>
</dbReference>
<dbReference type="AlphaFoldDB" id="A0A014NN45"/>
<evidence type="ECO:0000313" key="8">
    <source>
        <dbReference type="EMBL" id="EXU75225.1"/>
    </source>
</evidence>